<sequence>MDHDMTHSWLFLFHHPNNFNHHSFQNKFSRMYLLHFGIMGRCQNFVDAEKILMIRIQLRHICSHRKPLHRELHHNDLPKSMKMIKMPKQTFPPAYRVIDSS</sequence>
<protein>
    <submittedName>
        <fullName evidence="1">Uncharacterized protein</fullName>
    </submittedName>
</protein>
<organism evidence="1 2">
    <name type="scientific">Vigna mungo</name>
    <name type="common">Black gram</name>
    <name type="synonym">Phaseolus mungo</name>
    <dbReference type="NCBI Taxonomy" id="3915"/>
    <lineage>
        <taxon>Eukaryota</taxon>
        <taxon>Viridiplantae</taxon>
        <taxon>Streptophyta</taxon>
        <taxon>Embryophyta</taxon>
        <taxon>Tracheophyta</taxon>
        <taxon>Spermatophyta</taxon>
        <taxon>Magnoliopsida</taxon>
        <taxon>eudicotyledons</taxon>
        <taxon>Gunneridae</taxon>
        <taxon>Pentapetalae</taxon>
        <taxon>rosids</taxon>
        <taxon>fabids</taxon>
        <taxon>Fabales</taxon>
        <taxon>Fabaceae</taxon>
        <taxon>Papilionoideae</taxon>
        <taxon>50 kb inversion clade</taxon>
        <taxon>NPAAA clade</taxon>
        <taxon>indigoferoid/millettioid clade</taxon>
        <taxon>Phaseoleae</taxon>
        <taxon>Vigna</taxon>
    </lineage>
</organism>
<dbReference type="AlphaFoldDB" id="A0AAQ3RSF7"/>
<gene>
    <name evidence="1" type="ORF">V8G54_023675</name>
</gene>
<evidence type="ECO:0000313" key="2">
    <source>
        <dbReference type="Proteomes" id="UP001374535"/>
    </source>
</evidence>
<dbReference type="Proteomes" id="UP001374535">
    <property type="component" value="Chromosome 7"/>
</dbReference>
<proteinExistence type="predicted"/>
<accession>A0AAQ3RSF7</accession>
<reference evidence="1 2" key="1">
    <citation type="journal article" date="2023" name="Life. Sci Alliance">
        <title>Evolutionary insights into 3D genome organization and epigenetic landscape of Vigna mungo.</title>
        <authorList>
            <person name="Junaid A."/>
            <person name="Singh B."/>
            <person name="Bhatia S."/>
        </authorList>
    </citation>
    <scope>NUCLEOTIDE SEQUENCE [LARGE SCALE GENOMIC DNA]</scope>
    <source>
        <strain evidence="1">Urdbean</strain>
    </source>
</reference>
<dbReference type="EMBL" id="CP144694">
    <property type="protein sequence ID" value="WVZ02869.1"/>
    <property type="molecule type" value="Genomic_DNA"/>
</dbReference>
<name>A0AAQ3RSF7_VIGMU</name>
<evidence type="ECO:0000313" key="1">
    <source>
        <dbReference type="EMBL" id="WVZ02869.1"/>
    </source>
</evidence>
<keyword evidence="2" id="KW-1185">Reference proteome</keyword>